<dbReference type="Proteomes" id="UP000033121">
    <property type="component" value="Unassembled WGS sequence"/>
</dbReference>
<proteinExistence type="predicted"/>
<accession>A0A0E9N1Y8</accession>
<dbReference type="STRING" id="1220578.FPE01S_03_00770"/>
<feature type="transmembrane region" description="Helical" evidence="5">
    <location>
        <begin position="128"/>
        <end position="150"/>
    </location>
</feature>
<dbReference type="GO" id="GO:0016020">
    <property type="term" value="C:membrane"/>
    <property type="evidence" value="ECO:0007669"/>
    <property type="project" value="UniProtKB-SubCell"/>
</dbReference>
<organism evidence="7 8">
    <name type="scientific">Flavihumibacter petaseus NBRC 106054</name>
    <dbReference type="NCBI Taxonomy" id="1220578"/>
    <lineage>
        <taxon>Bacteria</taxon>
        <taxon>Pseudomonadati</taxon>
        <taxon>Bacteroidota</taxon>
        <taxon>Chitinophagia</taxon>
        <taxon>Chitinophagales</taxon>
        <taxon>Chitinophagaceae</taxon>
        <taxon>Flavihumibacter</taxon>
    </lineage>
</organism>
<feature type="transmembrane region" description="Helical" evidence="5">
    <location>
        <begin position="77"/>
        <end position="93"/>
    </location>
</feature>
<protein>
    <recommendedName>
        <fullName evidence="6">Integral membrane bound transporter domain-containing protein</fullName>
    </recommendedName>
</protein>
<dbReference type="Pfam" id="PF13515">
    <property type="entry name" value="FUSC_2"/>
    <property type="match status" value="1"/>
</dbReference>
<evidence type="ECO:0000256" key="1">
    <source>
        <dbReference type="ARBA" id="ARBA00004141"/>
    </source>
</evidence>
<evidence type="ECO:0000313" key="7">
    <source>
        <dbReference type="EMBL" id="GAO44037.1"/>
    </source>
</evidence>
<evidence type="ECO:0000256" key="4">
    <source>
        <dbReference type="ARBA" id="ARBA00023136"/>
    </source>
</evidence>
<evidence type="ECO:0000313" key="8">
    <source>
        <dbReference type="Proteomes" id="UP000033121"/>
    </source>
</evidence>
<evidence type="ECO:0000256" key="5">
    <source>
        <dbReference type="SAM" id="Phobius"/>
    </source>
</evidence>
<reference evidence="7 8" key="1">
    <citation type="submission" date="2015-04" db="EMBL/GenBank/DDBJ databases">
        <title>Whole genome shotgun sequence of Flavihumibacter petaseus NBRC 106054.</title>
        <authorList>
            <person name="Miyazawa S."/>
            <person name="Hosoyama A."/>
            <person name="Hashimoto M."/>
            <person name="Noguchi M."/>
            <person name="Tsuchikane K."/>
            <person name="Ohji S."/>
            <person name="Yamazoe A."/>
            <person name="Ichikawa N."/>
            <person name="Kimura A."/>
            <person name="Fujita N."/>
        </authorList>
    </citation>
    <scope>NUCLEOTIDE SEQUENCE [LARGE SCALE GENOMIC DNA]</scope>
    <source>
        <strain evidence="7 8">NBRC 106054</strain>
    </source>
</reference>
<feature type="transmembrane region" description="Helical" evidence="5">
    <location>
        <begin position="99"/>
        <end position="116"/>
    </location>
</feature>
<evidence type="ECO:0000256" key="3">
    <source>
        <dbReference type="ARBA" id="ARBA00022989"/>
    </source>
</evidence>
<evidence type="ECO:0000256" key="2">
    <source>
        <dbReference type="ARBA" id="ARBA00022692"/>
    </source>
</evidence>
<comment type="caution">
    <text evidence="7">The sequence shown here is derived from an EMBL/GenBank/DDBJ whole genome shotgun (WGS) entry which is preliminary data.</text>
</comment>
<keyword evidence="4 5" id="KW-0472">Membrane</keyword>
<feature type="transmembrane region" description="Helical" evidence="5">
    <location>
        <begin position="156"/>
        <end position="175"/>
    </location>
</feature>
<dbReference type="EMBL" id="BBWV01000003">
    <property type="protein sequence ID" value="GAO44037.1"/>
    <property type="molecule type" value="Genomic_DNA"/>
</dbReference>
<evidence type="ECO:0000259" key="6">
    <source>
        <dbReference type="Pfam" id="PF13515"/>
    </source>
</evidence>
<dbReference type="OrthoDB" id="8447972at2"/>
<comment type="subcellular location">
    <subcellularLocation>
        <location evidence="1">Membrane</location>
        <topology evidence="1">Multi-pass membrane protein</topology>
    </subcellularLocation>
</comment>
<keyword evidence="3 5" id="KW-1133">Transmembrane helix</keyword>
<dbReference type="RefSeq" id="WP_083990292.1">
    <property type="nucleotide sequence ID" value="NZ_BBWV01000003.1"/>
</dbReference>
<name>A0A0E9N1Y8_9BACT</name>
<keyword evidence="8" id="KW-1185">Reference proteome</keyword>
<keyword evidence="2 5" id="KW-0812">Transmembrane</keyword>
<dbReference type="AlphaFoldDB" id="A0A0E9N1Y8"/>
<gene>
    <name evidence="7" type="ORF">FPE01S_03_00770</name>
</gene>
<sequence length="184" mass="19646">MARGPSPKAEALMKRLGLSFEHIIALRFAVNVAIATWITWTTLKLIGDSNPIWAIASMVAASDPEPAEARKMFRARLINVVVGCAVGFSFLLIGGAKQWLLPLALGTTVLVSAFLVRVKTMWRQAPITAAIVIAASIKGGATVAGIQHGLHKIGEVVFGCLVGLFVSLAMSKFWLIQHADEQSG</sequence>
<feature type="domain" description="Integral membrane bound transporter" evidence="6">
    <location>
        <begin position="43"/>
        <end position="166"/>
    </location>
</feature>
<dbReference type="InterPro" id="IPR049453">
    <property type="entry name" value="Memb_transporter_dom"/>
</dbReference>